<evidence type="ECO:0000256" key="7">
    <source>
        <dbReference type="ARBA" id="ARBA00023180"/>
    </source>
</evidence>
<dbReference type="InterPro" id="IPR017948">
    <property type="entry name" value="TGFb_CS"/>
</dbReference>
<dbReference type="PANTHER" id="PTHR11848:SF119">
    <property type="entry name" value="TGF-BETA FAMILY PROFILE DOMAIN-CONTAINING PROTEIN"/>
    <property type="match status" value="1"/>
</dbReference>
<dbReference type="FunFam" id="2.10.90.10:FF:000001">
    <property type="entry name" value="Bone morphogenetic protein 4"/>
    <property type="match status" value="1"/>
</dbReference>
<dbReference type="Gene3D" id="2.10.90.10">
    <property type="entry name" value="Cystine-knot cytokines"/>
    <property type="match status" value="1"/>
</dbReference>
<protein>
    <submittedName>
        <fullName evidence="12">TGF_BETA_2 domain-containing protein</fullName>
    </submittedName>
</protein>
<evidence type="ECO:0000256" key="3">
    <source>
        <dbReference type="ARBA" id="ARBA00022525"/>
    </source>
</evidence>
<dbReference type="SMART" id="SM00204">
    <property type="entry name" value="TGFB"/>
    <property type="match status" value="1"/>
</dbReference>
<dbReference type="AlphaFoldDB" id="A0A7E4VHU6"/>
<evidence type="ECO:0000256" key="5">
    <source>
        <dbReference type="ARBA" id="ARBA00023030"/>
    </source>
</evidence>
<evidence type="ECO:0000256" key="8">
    <source>
        <dbReference type="RuleBase" id="RU000354"/>
    </source>
</evidence>
<dbReference type="GO" id="GO:0005125">
    <property type="term" value="F:cytokine activity"/>
    <property type="evidence" value="ECO:0007669"/>
    <property type="project" value="TreeGrafter"/>
</dbReference>
<evidence type="ECO:0000313" key="12">
    <source>
        <dbReference type="WBParaSite" id="Pan_g21144.t1"/>
    </source>
</evidence>
<reference evidence="12" key="2">
    <citation type="submission" date="2020-10" db="UniProtKB">
        <authorList>
            <consortium name="WormBaseParasite"/>
        </authorList>
    </citation>
    <scope>IDENTIFICATION</scope>
</reference>
<keyword evidence="11" id="KW-1185">Reference proteome</keyword>
<dbReference type="InterPro" id="IPR001839">
    <property type="entry name" value="TGF-b_C"/>
</dbReference>
<proteinExistence type="inferred from homology"/>
<dbReference type="GO" id="GO:0005615">
    <property type="term" value="C:extracellular space"/>
    <property type="evidence" value="ECO:0007669"/>
    <property type="project" value="TreeGrafter"/>
</dbReference>
<keyword evidence="4 9" id="KW-0732">Signal</keyword>
<comment type="similarity">
    <text evidence="2 8">Belongs to the TGF-beta family.</text>
</comment>
<organism evidence="11 12">
    <name type="scientific">Panagrellus redivivus</name>
    <name type="common">Microworm</name>
    <dbReference type="NCBI Taxonomy" id="6233"/>
    <lineage>
        <taxon>Eukaryota</taxon>
        <taxon>Metazoa</taxon>
        <taxon>Ecdysozoa</taxon>
        <taxon>Nematoda</taxon>
        <taxon>Chromadorea</taxon>
        <taxon>Rhabditida</taxon>
        <taxon>Tylenchina</taxon>
        <taxon>Panagrolaimomorpha</taxon>
        <taxon>Panagrolaimoidea</taxon>
        <taxon>Panagrolaimidae</taxon>
        <taxon>Panagrellus</taxon>
    </lineage>
</organism>
<keyword evidence="7" id="KW-0325">Glycoprotein</keyword>
<keyword evidence="3" id="KW-0964">Secreted</keyword>
<dbReference type="PANTHER" id="PTHR11848">
    <property type="entry name" value="TGF-BETA FAMILY"/>
    <property type="match status" value="1"/>
</dbReference>
<name>A0A7E4VHU6_PANRE</name>
<feature type="signal peptide" evidence="9">
    <location>
        <begin position="1"/>
        <end position="18"/>
    </location>
</feature>
<evidence type="ECO:0000256" key="1">
    <source>
        <dbReference type="ARBA" id="ARBA00004613"/>
    </source>
</evidence>
<dbReference type="PROSITE" id="PS00250">
    <property type="entry name" value="TGF_BETA_1"/>
    <property type="match status" value="1"/>
</dbReference>
<keyword evidence="6" id="KW-1015">Disulfide bond</keyword>
<dbReference type="InterPro" id="IPR029034">
    <property type="entry name" value="Cystine-knot_cytokine"/>
</dbReference>
<comment type="subcellular location">
    <subcellularLocation>
        <location evidence="1">Secreted</location>
    </subcellularLocation>
</comment>
<reference evidence="11" key="1">
    <citation type="journal article" date="2013" name="Genetics">
        <title>The draft genome and transcriptome of Panagrellus redivivus are shaped by the harsh demands of a free-living lifestyle.</title>
        <authorList>
            <person name="Srinivasan J."/>
            <person name="Dillman A.R."/>
            <person name="Macchietto M.G."/>
            <person name="Heikkinen L."/>
            <person name="Lakso M."/>
            <person name="Fracchia K.M."/>
            <person name="Antoshechkin I."/>
            <person name="Mortazavi A."/>
            <person name="Wong G."/>
            <person name="Sternberg P.W."/>
        </authorList>
    </citation>
    <scope>NUCLEOTIDE SEQUENCE [LARGE SCALE GENOMIC DNA]</scope>
    <source>
        <strain evidence="11">MT8872</strain>
    </source>
</reference>
<evidence type="ECO:0000259" key="10">
    <source>
        <dbReference type="PROSITE" id="PS51362"/>
    </source>
</evidence>
<evidence type="ECO:0000256" key="6">
    <source>
        <dbReference type="ARBA" id="ARBA00023157"/>
    </source>
</evidence>
<dbReference type="GO" id="GO:0008083">
    <property type="term" value="F:growth factor activity"/>
    <property type="evidence" value="ECO:0007669"/>
    <property type="project" value="UniProtKB-KW"/>
</dbReference>
<dbReference type="PROSITE" id="PS51362">
    <property type="entry name" value="TGF_BETA_2"/>
    <property type="match status" value="1"/>
</dbReference>
<evidence type="ECO:0000313" key="11">
    <source>
        <dbReference type="Proteomes" id="UP000492821"/>
    </source>
</evidence>
<dbReference type="InterPro" id="IPR015615">
    <property type="entry name" value="TGF-beta-rel"/>
</dbReference>
<dbReference type="SUPFAM" id="SSF57501">
    <property type="entry name" value="Cystine-knot cytokines"/>
    <property type="match status" value="1"/>
</dbReference>
<feature type="chain" id="PRO_5028838308" evidence="9">
    <location>
        <begin position="19"/>
        <end position="404"/>
    </location>
</feature>
<dbReference type="WBParaSite" id="Pan_g21144.t1">
    <property type="protein sequence ID" value="Pan_g21144.t1"/>
    <property type="gene ID" value="Pan_g21144"/>
</dbReference>
<dbReference type="Pfam" id="PF00019">
    <property type="entry name" value="TGF_beta"/>
    <property type="match status" value="1"/>
</dbReference>
<dbReference type="Proteomes" id="UP000492821">
    <property type="component" value="Unassembled WGS sequence"/>
</dbReference>
<sequence length="404" mass="45599">MYLRGLIILCLHLATICGIYIDNDDGTTREIKMSVRDKNKIAKQMLTAWGIRRPGSRGVDPDSYLSLFMASAYKFHTDDLEDEIRFNPSYSDLDSKTTYFGYDRKLRGVLDHDFDVIVAFEPKHIVTDTPLTDALGSNLAEIDFSNEDTDYPYELVHAGLYFAVDSDADFSVKNVQLYYTVADEIIKMPSGVSFPINDTNFVAFNVSKIVEGWMRHPEMSRRLYVRITDNKGKSRPLDGLLSHLHAFGVGFFIEGDEYYKNRHPRDAGFLEDDDANEIDDGTSSTPIPDGPIDVIAPPRTDTCRKRALFIDFSDLGWTDFIVAPHGYRANYCAGGCPFPLDGIYHPTNHALFQTLVHLLHKNVTGEALCAPTMMDKSMSLLFLDKNQVRIKKYADMSVTECGCQ</sequence>
<evidence type="ECO:0000256" key="9">
    <source>
        <dbReference type="SAM" id="SignalP"/>
    </source>
</evidence>
<evidence type="ECO:0000256" key="2">
    <source>
        <dbReference type="ARBA" id="ARBA00006656"/>
    </source>
</evidence>
<keyword evidence="5 8" id="KW-0339">Growth factor</keyword>
<accession>A0A7E4VHU6</accession>
<evidence type="ECO:0000256" key="4">
    <source>
        <dbReference type="ARBA" id="ARBA00022729"/>
    </source>
</evidence>
<feature type="domain" description="TGF-beta family profile" evidence="10">
    <location>
        <begin position="280"/>
        <end position="404"/>
    </location>
</feature>